<keyword evidence="16" id="KW-1185">Reference proteome</keyword>
<dbReference type="PANTHER" id="PTHR39579:SF1">
    <property type="entry name" value="INNER MEMBRANE PROTEIN YHCB"/>
    <property type="match status" value="1"/>
</dbReference>
<feature type="coiled-coil region" evidence="13">
    <location>
        <begin position="35"/>
        <end position="62"/>
    </location>
</feature>
<organism evidence="15 16">
    <name type="scientific">Marinicella sediminis</name>
    <dbReference type="NCBI Taxonomy" id="1792834"/>
    <lineage>
        <taxon>Bacteria</taxon>
        <taxon>Pseudomonadati</taxon>
        <taxon>Pseudomonadota</taxon>
        <taxon>Gammaproteobacteria</taxon>
        <taxon>Lysobacterales</taxon>
        <taxon>Marinicellaceae</taxon>
        <taxon>Marinicella</taxon>
    </lineage>
</organism>
<evidence type="ECO:0000256" key="7">
    <source>
        <dbReference type="ARBA" id="ARBA00022989"/>
    </source>
</evidence>
<keyword evidence="8 14" id="KW-0472">Membrane</keyword>
<comment type="caution">
    <text evidence="15">The sequence shown here is derived from an EMBL/GenBank/DDBJ whole genome shotgun (WGS) entry which is preliminary data.</text>
</comment>
<keyword evidence="7 14" id="KW-1133">Transmembrane helix</keyword>
<comment type="subcellular location">
    <subcellularLocation>
        <location evidence="1">Cell inner membrane</location>
        <topology evidence="1">Single-pass membrane protein</topology>
    </subcellularLocation>
</comment>
<evidence type="ECO:0000256" key="3">
    <source>
        <dbReference type="ARBA" id="ARBA00022519"/>
    </source>
</evidence>
<evidence type="ECO:0000256" key="8">
    <source>
        <dbReference type="ARBA" id="ARBA00023136"/>
    </source>
</evidence>
<evidence type="ECO:0000313" key="15">
    <source>
        <dbReference type="EMBL" id="MFC3195476.1"/>
    </source>
</evidence>
<evidence type="ECO:0000256" key="4">
    <source>
        <dbReference type="ARBA" id="ARBA00022618"/>
    </source>
</evidence>
<evidence type="ECO:0000256" key="11">
    <source>
        <dbReference type="ARBA" id="ARBA00035703"/>
    </source>
</evidence>
<sequence length="117" mass="13514">MDTMIYILAAGVIGLLLGMTIMYVLQRQGQDNNQTKAVEKQLENYQQEVEQHFAKTADLIDNLTHSYQEVFQHLSDSAEQLMTEEQIKNQLINRKSREVTIKYLKSQDEAPQNPAEE</sequence>
<dbReference type="Proteomes" id="UP001595533">
    <property type="component" value="Unassembled WGS sequence"/>
</dbReference>
<keyword evidence="9" id="KW-0131">Cell cycle</keyword>
<evidence type="ECO:0000256" key="6">
    <source>
        <dbReference type="ARBA" id="ARBA00022960"/>
    </source>
</evidence>
<protein>
    <recommendedName>
        <fullName evidence="11">Z-ring associated protein G</fullName>
    </recommendedName>
    <alternativeName>
        <fullName evidence="12">Cell division protein ZapG</fullName>
    </alternativeName>
</protein>
<keyword evidence="2" id="KW-1003">Cell membrane</keyword>
<dbReference type="PANTHER" id="PTHR39579">
    <property type="entry name" value="INNER MEMBRANE PROTEIN YHCB"/>
    <property type="match status" value="1"/>
</dbReference>
<evidence type="ECO:0000256" key="10">
    <source>
        <dbReference type="ARBA" id="ARBA00035657"/>
    </source>
</evidence>
<evidence type="ECO:0000256" key="12">
    <source>
        <dbReference type="ARBA" id="ARBA00035727"/>
    </source>
</evidence>
<dbReference type="Pfam" id="PF06295">
    <property type="entry name" value="ZapG-like"/>
    <property type="match status" value="1"/>
</dbReference>
<dbReference type="EMBL" id="JBHRTS010000008">
    <property type="protein sequence ID" value="MFC3195476.1"/>
    <property type="molecule type" value="Genomic_DNA"/>
</dbReference>
<accession>A0ABV7JFM3</accession>
<keyword evidence="13" id="KW-0175">Coiled coil</keyword>
<keyword evidence="6" id="KW-0133">Cell shape</keyword>
<feature type="transmembrane region" description="Helical" evidence="14">
    <location>
        <begin position="6"/>
        <end position="25"/>
    </location>
</feature>
<evidence type="ECO:0000256" key="2">
    <source>
        <dbReference type="ARBA" id="ARBA00022475"/>
    </source>
</evidence>
<dbReference type="RefSeq" id="WP_077412614.1">
    <property type="nucleotide sequence ID" value="NZ_JBHRTS010000008.1"/>
</dbReference>
<evidence type="ECO:0000313" key="16">
    <source>
        <dbReference type="Proteomes" id="UP001595533"/>
    </source>
</evidence>
<comment type="similarity">
    <text evidence="10">Belongs to the ZapG family.</text>
</comment>
<gene>
    <name evidence="15" type="ORF">ACFODZ_14570</name>
</gene>
<evidence type="ECO:0000256" key="9">
    <source>
        <dbReference type="ARBA" id="ARBA00023306"/>
    </source>
</evidence>
<dbReference type="InterPro" id="IPR009386">
    <property type="entry name" value="ZapG-like"/>
</dbReference>
<evidence type="ECO:0000256" key="1">
    <source>
        <dbReference type="ARBA" id="ARBA00004377"/>
    </source>
</evidence>
<proteinExistence type="inferred from homology"/>
<keyword evidence="4" id="KW-0132">Cell division</keyword>
<keyword evidence="5 14" id="KW-0812">Transmembrane</keyword>
<reference evidence="16" key="1">
    <citation type="journal article" date="2019" name="Int. J. Syst. Evol. Microbiol.">
        <title>The Global Catalogue of Microorganisms (GCM) 10K type strain sequencing project: providing services to taxonomists for standard genome sequencing and annotation.</title>
        <authorList>
            <consortium name="The Broad Institute Genomics Platform"/>
            <consortium name="The Broad Institute Genome Sequencing Center for Infectious Disease"/>
            <person name="Wu L."/>
            <person name="Ma J."/>
        </authorList>
    </citation>
    <scope>NUCLEOTIDE SEQUENCE [LARGE SCALE GENOMIC DNA]</scope>
    <source>
        <strain evidence="16">KCTC 42953</strain>
    </source>
</reference>
<evidence type="ECO:0000256" key="13">
    <source>
        <dbReference type="SAM" id="Coils"/>
    </source>
</evidence>
<evidence type="ECO:0000256" key="5">
    <source>
        <dbReference type="ARBA" id="ARBA00022692"/>
    </source>
</evidence>
<name>A0ABV7JFM3_9GAMM</name>
<keyword evidence="3" id="KW-0997">Cell inner membrane</keyword>
<evidence type="ECO:0000256" key="14">
    <source>
        <dbReference type="SAM" id="Phobius"/>
    </source>
</evidence>